<organism evidence="1">
    <name type="scientific">marine sediment metagenome</name>
    <dbReference type="NCBI Taxonomy" id="412755"/>
    <lineage>
        <taxon>unclassified sequences</taxon>
        <taxon>metagenomes</taxon>
        <taxon>ecological metagenomes</taxon>
    </lineage>
</organism>
<dbReference type="AlphaFoldDB" id="A0A0F9BU45"/>
<comment type="caution">
    <text evidence="1">The sequence shown here is derived from an EMBL/GenBank/DDBJ whole genome shotgun (WGS) entry which is preliminary data.</text>
</comment>
<proteinExistence type="predicted"/>
<dbReference type="EMBL" id="LAZR01050201">
    <property type="protein sequence ID" value="KKK87891.1"/>
    <property type="molecule type" value="Genomic_DNA"/>
</dbReference>
<evidence type="ECO:0008006" key="2">
    <source>
        <dbReference type="Google" id="ProtNLM"/>
    </source>
</evidence>
<evidence type="ECO:0000313" key="1">
    <source>
        <dbReference type="EMBL" id="KKK87891.1"/>
    </source>
</evidence>
<gene>
    <name evidence="1" type="ORF">LCGC14_2748700</name>
</gene>
<protein>
    <recommendedName>
        <fullName evidence="2">Gamma-glutamylcyclotransferase AIG2-like domain-containing protein</fullName>
    </recommendedName>
</protein>
<sequence length="198" mass="22049">MPHKIGILAYGSLIDKPGDELEPLIEDKIECKTPFPVEFARKSGTCHYASTLVPYEKGCHVSALILVLKDTVSETEATHMLWRRERGKKGEYSFPKNPDKNTVVIESLKDFHDVATVLYTCIGSNIKLPLTPRKLAELAIESARTESGRDNNDGISYLKDAIKNGIETPLTGDYKEAILRQLEVDSLEAAWEKTRSGS</sequence>
<reference evidence="1" key="1">
    <citation type="journal article" date="2015" name="Nature">
        <title>Complex archaea that bridge the gap between prokaryotes and eukaryotes.</title>
        <authorList>
            <person name="Spang A."/>
            <person name="Saw J.H."/>
            <person name="Jorgensen S.L."/>
            <person name="Zaremba-Niedzwiedzka K."/>
            <person name="Martijn J."/>
            <person name="Lind A.E."/>
            <person name="van Eijk R."/>
            <person name="Schleper C."/>
            <person name="Guy L."/>
            <person name="Ettema T.J."/>
        </authorList>
    </citation>
    <scope>NUCLEOTIDE SEQUENCE</scope>
</reference>
<accession>A0A0F9BU45</accession>
<name>A0A0F9BU45_9ZZZZ</name>